<organism evidence="10 11">
    <name type="scientific">Daphnia sinensis</name>
    <dbReference type="NCBI Taxonomy" id="1820382"/>
    <lineage>
        <taxon>Eukaryota</taxon>
        <taxon>Metazoa</taxon>
        <taxon>Ecdysozoa</taxon>
        <taxon>Arthropoda</taxon>
        <taxon>Crustacea</taxon>
        <taxon>Branchiopoda</taxon>
        <taxon>Diplostraca</taxon>
        <taxon>Cladocera</taxon>
        <taxon>Anomopoda</taxon>
        <taxon>Daphniidae</taxon>
        <taxon>Daphnia</taxon>
        <taxon>Daphnia similis group</taxon>
    </lineage>
</organism>
<accession>A0AAD5L865</accession>
<evidence type="ECO:0000256" key="3">
    <source>
        <dbReference type="ARBA" id="ARBA00022692"/>
    </source>
</evidence>
<feature type="transmembrane region" description="Helical" evidence="9">
    <location>
        <begin position="191"/>
        <end position="224"/>
    </location>
</feature>
<dbReference type="PANTHER" id="PTHR21421:SF29">
    <property type="entry name" value="GUSTATORY RECEPTOR 5A FOR TREHALOSE-RELATED"/>
    <property type="match status" value="1"/>
</dbReference>
<evidence type="ECO:0000256" key="9">
    <source>
        <dbReference type="SAM" id="Phobius"/>
    </source>
</evidence>
<feature type="transmembrane region" description="Helical" evidence="9">
    <location>
        <begin position="399"/>
        <end position="417"/>
    </location>
</feature>
<evidence type="ECO:0000256" key="8">
    <source>
        <dbReference type="ARBA" id="ARBA00023224"/>
    </source>
</evidence>
<evidence type="ECO:0000256" key="6">
    <source>
        <dbReference type="ARBA" id="ARBA00023136"/>
    </source>
</evidence>
<dbReference type="Proteomes" id="UP000820818">
    <property type="component" value="Linkage Group LG5"/>
</dbReference>
<dbReference type="PANTHER" id="PTHR21421">
    <property type="entry name" value="GUSTATORY RECEPTOR"/>
    <property type="match status" value="1"/>
</dbReference>
<keyword evidence="5 9" id="KW-1133">Transmembrane helix</keyword>
<feature type="transmembrane region" description="Helical" evidence="9">
    <location>
        <begin position="51"/>
        <end position="70"/>
    </location>
</feature>
<feature type="transmembrane region" description="Helical" evidence="9">
    <location>
        <begin position="76"/>
        <end position="109"/>
    </location>
</feature>
<name>A0AAD5L865_9CRUS</name>
<feature type="transmembrane region" description="Helical" evidence="9">
    <location>
        <begin position="147"/>
        <end position="171"/>
    </location>
</feature>
<evidence type="ECO:0000256" key="1">
    <source>
        <dbReference type="ARBA" id="ARBA00004141"/>
    </source>
</evidence>
<keyword evidence="2" id="KW-0716">Sensory transduction</keyword>
<keyword evidence="4" id="KW-0552">Olfaction</keyword>
<dbReference type="AlphaFoldDB" id="A0AAD5L865"/>
<sequence>MFGKSNDEAEKAYNSTLKETLHPWWVLTRYCSLLPDWCHPHHDRHRPVLNAIRCIAIVVFSCFVFAMMTFHFVRMALAIIVMTTILSVIPYLLWFSALPIALTAQLYYISRRHDFLRFFKDWGNAEKQIMVAYCHRDLRTTIRKTRILVYTSKIVMLIGLLVGMGFVIFRFPDAPYLLSHFKVLRDLAPVPVFALIHLITITFAVTFASFCDAVSALVFFHIALEVRVLFKEFEKIFLLLNPLINECKQSERLEFKSDLLFSTELRRLVDYYENLRSFVKRANSLFGILWFLNHGMRLTIICIMLYSVLYMFQTNPEDAGIYFANLVTNLYELVLCTVLMAQIFRASDRLRSRLAVLLTRNWDLITKGDREILNVFIGRLQTDPLAASPLGLYKVTPSFLMTIVSLTVSYVIILLQSK</sequence>
<keyword evidence="3 9" id="KW-0812">Transmembrane</keyword>
<dbReference type="GO" id="GO:0005549">
    <property type="term" value="F:odorant binding"/>
    <property type="evidence" value="ECO:0007669"/>
    <property type="project" value="InterPro"/>
</dbReference>
<dbReference type="GO" id="GO:0016020">
    <property type="term" value="C:membrane"/>
    <property type="evidence" value="ECO:0007669"/>
    <property type="project" value="UniProtKB-SubCell"/>
</dbReference>
<comment type="subcellular location">
    <subcellularLocation>
        <location evidence="1">Membrane</location>
        <topology evidence="1">Multi-pass membrane protein</topology>
    </subcellularLocation>
</comment>
<keyword evidence="11" id="KW-1185">Reference proteome</keyword>
<dbReference type="Pfam" id="PF02949">
    <property type="entry name" value="7tm_6"/>
    <property type="match status" value="1"/>
</dbReference>
<keyword evidence="7" id="KW-0675">Receptor</keyword>
<evidence type="ECO:0000313" key="10">
    <source>
        <dbReference type="EMBL" id="KAI9557935.1"/>
    </source>
</evidence>
<feature type="transmembrane region" description="Helical" evidence="9">
    <location>
        <begin position="285"/>
        <end position="309"/>
    </location>
</feature>
<dbReference type="InterPro" id="IPR004117">
    <property type="entry name" value="7tm6_olfct_rcpt"/>
</dbReference>
<reference evidence="10 11" key="1">
    <citation type="submission" date="2022-05" db="EMBL/GenBank/DDBJ databases">
        <title>A multi-omics perspective on studying reproductive biology in Daphnia sinensis.</title>
        <authorList>
            <person name="Jia J."/>
        </authorList>
    </citation>
    <scope>NUCLEOTIDE SEQUENCE [LARGE SCALE GENOMIC DNA]</scope>
    <source>
        <strain evidence="10 11">WSL</strain>
    </source>
</reference>
<keyword evidence="8" id="KW-0807">Transducer</keyword>
<dbReference type="GO" id="GO:0004984">
    <property type="term" value="F:olfactory receptor activity"/>
    <property type="evidence" value="ECO:0007669"/>
    <property type="project" value="InterPro"/>
</dbReference>
<evidence type="ECO:0000256" key="4">
    <source>
        <dbReference type="ARBA" id="ARBA00022725"/>
    </source>
</evidence>
<protein>
    <recommendedName>
        <fullName evidence="12">Gustatory receptor</fullName>
    </recommendedName>
</protein>
<evidence type="ECO:0000256" key="5">
    <source>
        <dbReference type="ARBA" id="ARBA00022989"/>
    </source>
</evidence>
<evidence type="ECO:0000313" key="11">
    <source>
        <dbReference type="Proteomes" id="UP000820818"/>
    </source>
</evidence>
<dbReference type="GO" id="GO:0007165">
    <property type="term" value="P:signal transduction"/>
    <property type="evidence" value="ECO:0007669"/>
    <property type="project" value="UniProtKB-KW"/>
</dbReference>
<gene>
    <name evidence="10" type="ORF">GHT06_014687</name>
</gene>
<proteinExistence type="predicted"/>
<dbReference type="EMBL" id="WJBH02000005">
    <property type="protein sequence ID" value="KAI9557935.1"/>
    <property type="molecule type" value="Genomic_DNA"/>
</dbReference>
<keyword evidence="6 9" id="KW-0472">Membrane</keyword>
<evidence type="ECO:0008006" key="12">
    <source>
        <dbReference type="Google" id="ProtNLM"/>
    </source>
</evidence>
<feature type="transmembrane region" description="Helical" evidence="9">
    <location>
        <begin position="321"/>
        <end position="344"/>
    </location>
</feature>
<evidence type="ECO:0000256" key="7">
    <source>
        <dbReference type="ARBA" id="ARBA00023170"/>
    </source>
</evidence>
<comment type="caution">
    <text evidence="10">The sequence shown here is derived from an EMBL/GenBank/DDBJ whole genome shotgun (WGS) entry which is preliminary data.</text>
</comment>
<evidence type="ECO:0000256" key="2">
    <source>
        <dbReference type="ARBA" id="ARBA00022606"/>
    </source>
</evidence>